<feature type="compositionally biased region" description="Polar residues" evidence="1">
    <location>
        <begin position="47"/>
        <end position="56"/>
    </location>
</feature>
<reference evidence="3 4" key="1">
    <citation type="submission" date="2020-06" db="EMBL/GenBank/DDBJ databases">
        <authorList>
            <person name="Li R."/>
            <person name="Bekaert M."/>
        </authorList>
    </citation>
    <scope>NUCLEOTIDE SEQUENCE [LARGE SCALE GENOMIC DNA]</scope>
    <source>
        <strain evidence="4">wild</strain>
    </source>
</reference>
<dbReference type="AlphaFoldDB" id="A0A6J8AT42"/>
<gene>
    <name evidence="3" type="ORF">MCOR_11108</name>
</gene>
<feature type="region of interest" description="Disordered" evidence="1">
    <location>
        <begin position="47"/>
        <end position="70"/>
    </location>
</feature>
<proteinExistence type="predicted"/>
<accession>A0A6J8AT42</accession>
<evidence type="ECO:0000259" key="2">
    <source>
        <dbReference type="Pfam" id="PF09791"/>
    </source>
</evidence>
<dbReference type="InterPro" id="IPR019180">
    <property type="entry name" value="Oxidoreductase-like_N"/>
</dbReference>
<feature type="domain" description="Oxidoreductase-like" evidence="2">
    <location>
        <begin position="98"/>
        <end position="128"/>
    </location>
</feature>
<dbReference type="GO" id="GO:0005739">
    <property type="term" value="C:mitochondrion"/>
    <property type="evidence" value="ECO:0007669"/>
    <property type="project" value="TreeGrafter"/>
</dbReference>
<evidence type="ECO:0000313" key="4">
    <source>
        <dbReference type="Proteomes" id="UP000507470"/>
    </source>
</evidence>
<dbReference type="EMBL" id="CACVKT020001887">
    <property type="protein sequence ID" value="CAC5373283.1"/>
    <property type="molecule type" value="Genomic_DNA"/>
</dbReference>
<evidence type="ECO:0000256" key="1">
    <source>
        <dbReference type="SAM" id="MobiDB-lite"/>
    </source>
</evidence>
<dbReference type="Pfam" id="PF09791">
    <property type="entry name" value="Oxidored-like"/>
    <property type="match status" value="1"/>
</dbReference>
<dbReference type="PANTHER" id="PTHR21193:SF3">
    <property type="entry name" value="OXIDOREDUCTASE-LIKE DOMAIN-CONTAINING PROTEIN 1"/>
    <property type="match status" value="1"/>
</dbReference>
<organism evidence="3 4">
    <name type="scientific">Mytilus coruscus</name>
    <name type="common">Sea mussel</name>
    <dbReference type="NCBI Taxonomy" id="42192"/>
    <lineage>
        <taxon>Eukaryota</taxon>
        <taxon>Metazoa</taxon>
        <taxon>Spiralia</taxon>
        <taxon>Lophotrochozoa</taxon>
        <taxon>Mollusca</taxon>
        <taxon>Bivalvia</taxon>
        <taxon>Autobranchia</taxon>
        <taxon>Pteriomorphia</taxon>
        <taxon>Mytilida</taxon>
        <taxon>Mytiloidea</taxon>
        <taxon>Mytilidae</taxon>
        <taxon>Mytilinae</taxon>
        <taxon>Mytilus</taxon>
    </lineage>
</organism>
<dbReference type="Proteomes" id="UP000507470">
    <property type="component" value="Unassembled WGS sequence"/>
</dbReference>
<feature type="compositionally biased region" description="Basic and acidic residues" evidence="1">
    <location>
        <begin position="57"/>
        <end position="70"/>
    </location>
</feature>
<keyword evidence="4" id="KW-1185">Reference proteome</keyword>
<sequence>MSMYSLSKNVHSVLTQILRKRLLCCDINHLVYDVRNGCQLCRTVRHYSSQPNNQPKSSDHKISDNDKDIEPSLKTVLGDNVNSDKTCSTDVIPGKGRPPEPPVDCCMSGCANCVWIQYAEELKQYYSDGSKRALKEIDTIENESLKAFIKLELGLLK</sequence>
<name>A0A6J8AT42_MYTCO</name>
<dbReference type="PANTHER" id="PTHR21193">
    <property type="entry name" value="OXIDOREDUCTASE-LIKE DOMAIN-CONTAINING PROTEIN 1"/>
    <property type="match status" value="1"/>
</dbReference>
<protein>
    <recommendedName>
        <fullName evidence="2">Oxidoreductase-like domain-containing protein</fullName>
    </recommendedName>
</protein>
<dbReference type="OrthoDB" id="10064411at2759"/>
<dbReference type="InterPro" id="IPR039251">
    <property type="entry name" value="OXLD1"/>
</dbReference>
<evidence type="ECO:0000313" key="3">
    <source>
        <dbReference type="EMBL" id="CAC5373283.1"/>
    </source>
</evidence>